<dbReference type="Proteomes" id="UP000001366">
    <property type="component" value="Chromosome"/>
</dbReference>
<evidence type="ECO:0000259" key="10">
    <source>
        <dbReference type="PROSITE" id="PS52039"/>
    </source>
</evidence>
<dbReference type="InterPro" id="IPR013497">
    <property type="entry name" value="Topo_IA_cen"/>
</dbReference>
<feature type="site" description="Interaction with DNA" evidence="8">
    <location>
        <position position="293"/>
    </location>
</feature>
<dbReference type="Gene3D" id="1.10.290.10">
    <property type="entry name" value="Topoisomerase I, domain 4"/>
    <property type="match status" value="1"/>
</dbReference>
<dbReference type="GO" id="GO:0046872">
    <property type="term" value="F:metal ion binding"/>
    <property type="evidence" value="ECO:0007669"/>
    <property type="project" value="UniProtKB-KW"/>
</dbReference>
<dbReference type="PROSITE" id="PS52039">
    <property type="entry name" value="TOPO_IA_2"/>
    <property type="match status" value="1"/>
</dbReference>
<dbReference type="HAMAP" id="MF_00952">
    <property type="entry name" value="Topoisom_1_prok"/>
    <property type="match status" value="1"/>
</dbReference>
<reference evidence="11 12" key="1">
    <citation type="journal article" date="2009" name="J. Bacteriol.">
        <title>Complete and draft genome sequences of six members of the Aquificales.</title>
        <authorList>
            <person name="Reysenbach A.L."/>
            <person name="Hamamura N."/>
            <person name="Podar M."/>
            <person name="Griffiths E."/>
            <person name="Ferreira S."/>
            <person name="Hochstein R."/>
            <person name="Heidelberg J."/>
            <person name="Johnson J."/>
            <person name="Mead D."/>
            <person name="Pohorille A."/>
            <person name="Sarmiento M."/>
            <person name="Schweighofer K."/>
            <person name="Seshadri R."/>
            <person name="Voytek M.A."/>
        </authorList>
    </citation>
    <scope>NUCLEOTIDE SEQUENCE [LARGE SCALE GENOMIC DNA]</scope>
    <source>
        <strain evidence="12">DSM 14350 / EX-H1</strain>
    </source>
</reference>
<evidence type="ECO:0000313" key="12">
    <source>
        <dbReference type="Proteomes" id="UP000001366"/>
    </source>
</evidence>
<dbReference type="CDD" id="cd00186">
    <property type="entry name" value="TOP1Ac"/>
    <property type="match status" value="1"/>
</dbReference>
<dbReference type="eggNOG" id="COG0550">
    <property type="taxonomic scope" value="Bacteria"/>
</dbReference>
<comment type="similarity">
    <text evidence="2 8">Belongs to the type IA topoisomerase family.</text>
</comment>
<keyword evidence="3" id="KW-0479">Metal-binding</keyword>
<dbReference type="InterPro" id="IPR003602">
    <property type="entry name" value="Topo_IA_DNA-bd_dom"/>
</dbReference>
<evidence type="ECO:0000256" key="5">
    <source>
        <dbReference type="ARBA" id="ARBA00023029"/>
    </source>
</evidence>
<dbReference type="OrthoDB" id="9804262at2"/>
<dbReference type="InterPro" id="IPR028612">
    <property type="entry name" value="Topoisom_1_IA"/>
</dbReference>
<sequence length="680" mass="79209">MGDKKTKKIVIVESPKKAREIQKFLGKEYSVKATIGHFKDLPEKEMGVDLKTFKPKFVIKSKNHRKMLSEVKKLAENAEVYIATDPDREGYAIGYFMYEELKKKAKDIKRAEFHEITEKHVKDIIKKAPKFEQTNFGLFDAFLGRRVGDRIVGYTLSPIASKEIGGRFSVGRVQSPAVRLIVEREREIQQFKPTPYYVLTAILKKDDTQFVSYYEKQRLEDKELAKKIYEGIKTVRQAVVKDIKKKEVKQSPKPPFTTSSLQQTANSQLRFAPEKTMMLAQDLFENGLITYHRTDSVRISKEALTGIRKFIEKSFGKEYLPSKTRVYRSKNTQADAHEAIRITNFVDLDTQRKLVSEKGLTEDHFKLLKLIYQRTIASQMKDAVYDRTTALFDIGGYVFKTTGSVLKFDGYKKVYNIEDKEETQRLPDLKKGETVEKVDQKLEEKWTKPPGRYTEGSLVRKLEELGIGRPSTYATIIKTIKDRGYVVKEGGSLRPTEAAYHLIDYLNGKYNWVIDYDFTRRMEEFLDAVEEKKKDWKEFVEELYRKSVEGAKNVISKKMKDYALDLAKKHGKDISDIIDDPEKLKEFIDQHKETKPSEKQIAYARSLSEKTGLELPEDVLQDKEKIKRWINKAKKEAMKSYKLSEKQKAVLIKNGKEDLIDKPEKALKWLEMYFRKRRKK</sequence>
<name>C0QST2_PERMH</name>
<evidence type="ECO:0000313" key="11">
    <source>
        <dbReference type="EMBL" id="ACO04652.1"/>
    </source>
</evidence>
<dbReference type="Pfam" id="PF01131">
    <property type="entry name" value="Topoisom_bac"/>
    <property type="match status" value="1"/>
</dbReference>
<dbReference type="InterPro" id="IPR013824">
    <property type="entry name" value="Topo_IA_cen_sub1"/>
</dbReference>
<evidence type="ECO:0000256" key="3">
    <source>
        <dbReference type="ARBA" id="ARBA00022723"/>
    </source>
</evidence>
<dbReference type="PROSITE" id="PS50880">
    <property type="entry name" value="TOPRIM"/>
    <property type="match status" value="1"/>
</dbReference>
<dbReference type="PANTHER" id="PTHR42785:SF1">
    <property type="entry name" value="DNA TOPOISOMERASE"/>
    <property type="match status" value="1"/>
</dbReference>
<comment type="function">
    <text evidence="8">Releases the supercoiling and torsional tension of DNA, which is introduced during the DNA replication and transcription, by transiently cleaving and rejoining one strand of the DNA duplex. Introduces a single-strand break via transesterification at a target site in duplex DNA. The scissile phosphodiester is attacked by the catalytic tyrosine of the enzyme, resulting in the formation of a DNA-(5'-phosphotyrosyl)-enzyme intermediate and the expulsion of a 3'-OH DNA strand. The free DNA strand then undergoes passage around the unbroken strand, thus removing DNA supercoils. Finally, in the religation step, the DNA 3'-OH attacks the covalent intermediate to expel the active-site tyrosine and restore the DNA phosphodiester backbone.</text>
</comment>
<dbReference type="PANTHER" id="PTHR42785">
    <property type="entry name" value="DNA TOPOISOMERASE, TYPE IA, CORE"/>
    <property type="match status" value="1"/>
</dbReference>
<dbReference type="SMART" id="SM00493">
    <property type="entry name" value="TOPRIM"/>
    <property type="match status" value="1"/>
</dbReference>
<dbReference type="InterPro" id="IPR013825">
    <property type="entry name" value="Topo_IA_cen_sub2"/>
</dbReference>
<dbReference type="InterPro" id="IPR003601">
    <property type="entry name" value="Topo_IA_2"/>
</dbReference>
<evidence type="ECO:0000256" key="8">
    <source>
        <dbReference type="HAMAP-Rule" id="MF_00952"/>
    </source>
</evidence>
<evidence type="ECO:0000256" key="1">
    <source>
        <dbReference type="ARBA" id="ARBA00000213"/>
    </source>
</evidence>
<dbReference type="Gene3D" id="1.10.460.10">
    <property type="entry name" value="Topoisomerase I, domain 2"/>
    <property type="match status" value="1"/>
</dbReference>
<dbReference type="RefSeq" id="WP_012676889.1">
    <property type="nucleotide sequence ID" value="NC_012440.1"/>
</dbReference>
<dbReference type="InterPro" id="IPR000380">
    <property type="entry name" value="Topo_IA"/>
</dbReference>
<keyword evidence="5 8" id="KW-0799">Topoisomerase</keyword>
<gene>
    <name evidence="8 11" type="primary">topA</name>
    <name evidence="11" type="ordered locus">PERMA_1975</name>
</gene>
<comment type="subunit">
    <text evidence="8">Monomer.</text>
</comment>
<dbReference type="Pfam" id="PF01751">
    <property type="entry name" value="Toprim"/>
    <property type="match status" value="1"/>
</dbReference>
<comment type="catalytic activity">
    <reaction evidence="1 8">
        <text>ATP-independent breakage of single-stranded DNA, followed by passage and rejoining.</text>
        <dbReference type="EC" id="5.6.2.1"/>
    </reaction>
</comment>
<dbReference type="SUPFAM" id="SSF56712">
    <property type="entry name" value="Prokaryotic type I DNA topoisomerase"/>
    <property type="match status" value="1"/>
</dbReference>
<dbReference type="EMBL" id="CP001230">
    <property type="protein sequence ID" value="ACO04652.1"/>
    <property type="molecule type" value="Genomic_DNA"/>
</dbReference>
<protein>
    <recommendedName>
        <fullName evidence="8">DNA topoisomerase 1</fullName>
        <ecNumber evidence="8">5.6.2.1</ecNumber>
    </recommendedName>
    <alternativeName>
        <fullName evidence="8">DNA topoisomerase I</fullName>
    </alternativeName>
</protein>
<feature type="domain" description="Topo IA-type catalytic" evidence="10">
    <location>
        <begin position="135"/>
        <end position="552"/>
    </location>
</feature>
<dbReference type="InterPro" id="IPR023405">
    <property type="entry name" value="Topo_IA_core_domain"/>
</dbReference>
<dbReference type="GO" id="GO:0003677">
    <property type="term" value="F:DNA binding"/>
    <property type="evidence" value="ECO:0007669"/>
    <property type="project" value="UniProtKB-KW"/>
</dbReference>
<keyword evidence="12" id="KW-1185">Reference proteome</keyword>
<dbReference type="EC" id="5.6.2.1" evidence="8"/>
<dbReference type="STRING" id="123214.PERMA_1975"/>
<keyword evidence="4" id="KW-0460">Magnesium</keyword>
<feature type="site" description="Interaction with DNA" evidence="8">
    <location>
        <position position="483"/>
    </location>
</feature>
<evidence type="ECO:0000256" key="6">
    <source>
        <dbReference type="ARBA" id="ARBA00023125"/>
    </source>
</evidence>
<dbReference type="HOGENOM" id="CLU_002929_4_2_0"/>
<dbReference type="Gene3D" id="2.70.20.10">
    <property type="entry name" value="Topoisomerase I, domain 3"/>
    <property type="match status" value="1"/>
</dbReference>
<feature type="site" description="Interaction with DNA" evidence="8">
    <location>
        <position position="145"/>
    </location>
</feature>
<dbReference type="GO" id="GO:0006265">
    <property type="term" value="P:DNA topological change"/>
    <property type="evidence" value="ECO:0007669"/>
    <property type="project" value="UniProtKB-UniRule"/>
</dbReference>
<feature type="site" description="Interaction with DNA" evidence="8">
    <location>
        <position position="149"/>
    </location>
</feature>
<dbReference type="GO" id="GO:0003917">
    <property type="term" value="F:DNA topoisomerase type I (single strand cut, ATP-independent) activity"/>
    <property type="evidence" value="ECO:0007669"/>
    <property type="project" value="UniProtKB-UniRule"/>
</dbReference>
<feature type="site" description="Interaction with DNA" evidence="8">
    <location>
        <position position="146"/>
    </location>
</feature>
<proteinExistence type="inferred from homology"/>
<evidence type="ECO:0000256" key="2">
    <source>
        <dbReference type="ARBA" id="ARBA00009446"/>
    </source>
</evidence>
<feature type="region of interest" description="Interaction with DNA" evidence="8">
    <location>
        <begin position="169"/>
        <end position="174"/>
    </location>
</feature>
<keyword evidence="6 8" id="KW-0238">DNA-binding</keyword>
<dbReference type="NCBIfam" id="TIGR01051">
    <property type="entry name" value="topA_bact"/>
    <property type="match status" value="1"/>
</dbReference>
<feature type="active site" description="O-(5'-phospho-DNA)-tyrosine intermediate" evidence="8">
    <location>
        <position position="291"/>
    </location>
</feature>
<accession>C0QST2</accession>
<dbReference type="InterPro" id="IPR013826">
    <property type="entry name" value="Topo_IA_cen_sub3"/>
</dbReference>
<evidence type="ECO:0000259" key="9">
    <source>
        <dbReference type="PROSITE" id="PS50880"/>
    </source>
</evidence>
<dbReference type="AlphaFoldDB" id="C0QST2"/>
<keyword evidence="7 8" id="KW-0413">Isomerase</keyword>
<dbReference type="KEGG" id="pmx:PERMA_1975"/>
<dbReference type="SMART" id="SM00437">
    <property type="entry name" value="TOP1Ac"/>
    <property type="match status" value="1"/>
</dbReference>
<dbReference type="SMART" id="SM00436">
    <property type="entry name" value="TOP1Bc"/>
    <property type="match status" value="1"/>
</dbReference>
<dbReference type="InterPro" id="IPR006171">
    <property type="entry name" value="TOPRIM_dom"/>
</dbReference>
<dbReference type="InterPro" id="IPR005733">
    <property type="entry name" value="TopoI_bac-type"/>
</dbReference>
<evidence type="ECO:0000256" key="4">
    <source>
        <dbReference type="ARBA" id="ARBA00022842"/>
    </source>
</evidence>
<organism evidence="11 12">
    <name type="scientific">Persephonella marina (strain DSM 14350 / EX-H1)</name>
    <dbReference type="NCBI Taxonomy" id="123214"/>
    <lineage>
        <taxon>Bacteria</taxon>
        <taxon>Pseudomonadati</taxon>
        <taxon>Aquificota</taxon>
        <taxon>Aquificia</taxon>
        <taxon>Aquificales</taxon>
        <taxon>Hydrogenothermaceae</taxon>
        <taxon>Persephonella</taxon>
    </lineage>
</organism>
<dbReference type="PaxDb" id="123214-PERMA_1975"/>
<dbReference type="PRINTS" id="PR00417">
    <property type="entry name" value="PRTPISMRASEI"/>
</dbReference>
<comment type="caution">
    <text evidence="8">Lacks conserved residue(s) required for the propagation of feature annotation.</text>
</comment>
<feature type="site" description="Interaction with DNA" evidence="8">
    <location>
        <position position="37"/>
    </location>
</feature>
<feature type="site" description="Interaction with DNA" evidence="8">
    <location>
        <position position="154"/>
    </location>
</feature>
<dbReference type="Gene3D" id="3.40.50.140">
    <property type="match status" value="1"/>
</dbReference>
<evidence type="ECO:0000256" key="7">
    <source>
        <dbReference type="ARBA" id="ARBA00023235"/>
    </source>
</evidence>
<feature type="domain" description="Toprim" evidence="9">
    <location>
        <begin position="7"/>
        <end position="116"/>
    </location>
</feature>